<feature type="coiled-coil region" evidence="1">
    <location>
        <begin position="8"/>
        <end position="35"/>
    </location>
</feature>
<dbReference type="Proteomes" id="UP000280434">
    <property type="component" value="Unassembled WGS sequence"/>
</dbReference>
<evidence type="ECO:0000313" key="3">
    <source>
        <dbReference type="Proteomes" id="UP000280434"/>
    </source>
</evidence>
<organism evidence="2 3">
    <name type="scientific">Trinickia fusca</name>
    <dbReference type="NCBI Taxonomy" id="2419777"/>
    <lineage>
        <taxon>Bacteria</taxon>
        <taxon>Pseudomonadati</taxon>
        <taxon>Pseudomonadota</taxon>
        <taxon>Betaproteobacteria</taxon>
        <taxon>Burkholderiales</taxon>
        <taxon>Burkholderiaceae</taxon>
        <taxon>Trinickia</taxon>
    </lineage>
</organism>
<name>A0A494X6K2_9BURK</name>
<comment type="caution">
    <text evidence="2">The sequence shown here is derived from an EMBL/GenBank/DDBJ whole genome shotgun (WGS) entry which is preliminary data.</text>
</comment>
<keyword evidence="1" id="KW-0175">Coiled coil</keyword>
<sequence length="87" mass="9051">MKIRSSVIDHLKELIQALEKQQAQLQQQIAQASASVSSSAGVPNTSKVEGLMGEASSISSALQTARAELVQAMLNEGKTTGLLSAKG</sequence>
<reference evidence="2 3" key="1">
    <citation type="submission" date="2018-10" db="EMBL/GenBank/DDBJ databases">
        <title>Paraburkholderia sp. 7MK8-2, isolated from soil.</title>
        <authorList>
            <person name="Gao Z.-H."/>
            <person name="Qiu L.-H."/>
        </authorList>
    </citation>
    <scope>NUCLEOTIDE SEQUENCE [LARGE SCALE GENOMIC DNA]</scope>
    <source>
        <strain evidence="2 3">7MK8-2</strain>
    </source>
</reference>
<gene>
    <name evidence="2" type="ORF">D7S89_16900</name>
</gene>
<evidence type="ECO:0000313" key="2">
    <source>
        <dbReference type="EMBL" id="RKP46327.1"/>
    </source>
</evidence>
<dbReference type="EMBL" id="RBZV01000007">
    <property type="protein sequence ID" value="RKP46327.1"/>
    <property type="molecule type" value="Genomic_DNA"/>
</dbReference>
<protein>
    <submittedName>
        <fullName evidence="2">Uncharacterized protein</fullName>
    </submittedName>
</protein>
<proteinExistence type="predicted"/>
<keyword evidence="3" id="KW-1185">Reference proteome</keyword>
<dbReference type="AlphaFoldDB" id="A0A494X6K2"/>
<accession>A0A494X6K2</accession>
<evidence type="ECO:0000256" key="1">
    <source>
        <dbReference type="SAM" id="Coils"/>
    </source>
</evidence>